<keyword evidence="4" id="KW-1185">Reference proteome</keyword>
<name>A0A9N8ZMK4_9GLOM</name>
<reference evidence="3" key="1">
    <citation type="submission" date="2021-06" db="EMBL/GenBank/DDBJ databases">
        <authorList>
            <person name="Kallberg Y."/>
            <person name="Tangrot J."/>
            <person name="Rosling A."/>
        </authorList>
    </citation>
    <scope>NUCLEOTIDE SEQUENCE</scope>
    <source>
        <strain evidence="3">CL551</strain>
    </source>
</reference>
<evidence type="ECO:0000256" key="1">
    <source>
        <dbReference type="SAM" id="MobiDB-lite"/>
    </source>
</evidence>
<evidence type="ECO:0000313" key="3">
    <source>
        <dbReference type="EMBL" id="CAG8501258.1"/>
    </source>
</evidence>
<keyword evidence="2" id="KW-0812">Transmembrane</keyword>
<comment type="caution">
    <text evidence="3">The sequence shown here is derived from an EMBL/GenBank/DDBJ whole genome shotgun (WGS) entry which is preliminary data.</text>
</comment>
<dbReference type="EMBL" id="CAJVPV010001562">
    <property type="protein sequence ID" value="CAG8501258.1"/>
    <property type="molecule type" value="Genomic_DNA"/>
</dbReference>
<feature type="transmembrane region" description="Helical" evidence="2">
    <location>
        <begin position="13"/>
        <end position="32"/>
    </location>
</feature>
<organism evidence="3 4">
    <name type="scientific">Acaulospora morrowiae</name>
    <dbReference type="NCBI Taxonomy" id="94023"/>
    <lineage>
        <taxon>Eukaryota</taxon>
        <taxon>Fungi</taxon>
        <taxon>Fungi incertae sedis</taxon>
        <taxon>Mucoromycota</taxon>
        <taxon>Glomeromycotina</taxon>
        <taxon>Glomeromycetes</taxon>
        <taxon>Diversisporales</taxon>
        <taxon>Acaulosporaceae</taxon>
        <taxon>Acaulospora</taxon>
    </lineage>
</organism>
<evidence type="ECO:0000313" key="4">
    <source>
        <dbReference type="Proteomes" id="UP000789342"/>
    </source>
</evidence>
<keyword evidence="2" id="KW-1133">Transmembrane helix</keyword>
<protein>
    <submittedName>
        <fullName evidence="3">10210_t:CDS:1</fullName>
    </submittedName>
</protein>
<dbReference type="AlphaFoldDB" id="A0A9N8ZMK4"/>
<evidence type="ECO:0000256" key="2">
    <source>
        <dbReference type="SAM" id="Phobius"/>
    </source>
</evidence>
<proteinExistence type="predicted"/>
<keyword evidence="2" id="KW-0472">Membrane</keyword>
<accession>A0A9N8ZMK4</accession>
<feature type="region of interest" description="Disordered" evidence="1">
    <location>
        <begin position="84"/>
        <end position="118"/>
    </location>
</feature>
<sequence>MATSIDKQPMKKFLFWIIAVLFFWIIILPLTFDFHDYFMAMAPHGSLAVSGWKYRTLAPITPLSPPVILRTPFIHKRDQPVTQRVIKRRSSSKPKGTNQGGLNLAQQQSSSQTLEHELHNHYEEESEDWWEVRRSYEYETSDSLGDLFLVSVEEAQVIHKQHALLDDLQHADVTTQDKESQGTLSAGGNLGLAQNNFNANSSSVAVSEIQEHQQEDLLDVKQYQKIHVLQVSAAGLMVNEYEEERLADYQYSLEVDIFNQWEYQSQQESQHADNFVVGYN</sequence>
<gene>
    <name evidence="3" type="ORF">AMORRO_LOCUS3263</name>
</gene>
<dbReference type="Proteomes" id="UP000789342">
    <property type="component" value="Unassembled WGS sequence"/>
</dbReference>
<dbReference type="OrthoDB" id="2381513at2759"/>
<feature type="compositionally biased region" description="Polar residues" evidence="1">
    <location>
        <begin position="93"/>
        <end position="113"/>
    </location>
</feature>